<name>A3LUE3_PICST</name>
<sequence length="562" mass="64390">SRSTASIFQPQNIEKTLAEQRAAQPPQIIPENTGSERDIELENAGFPFNVIYRVQDYVSENINFLLFVQLLVFSFILQLVILHRSKFDHLDANMYPVAFNWAGILSALILNYIKSEKKPKDVPEFNYLYSIFFPFLINLVHYDADWFLANLALNYFIVDKLNPIFRVFSAVGFYEVYNESTKLDTFSFIQICAFQYLNSFVLNYINDFNIPTIDEENEDQYRTFSKAEIQIISLLLTNLFFNKDFVSQYLPLAIFQKLLISFILSILALYYLHQFLPSVVSMVAFSGIFYGLTIFQLNYVLGGQNAVSWLYDYIFLDEEKTQILQVWSAILLVTIPTTFFLVDKLGFNIRRKIWHFVIIGILGYRSEVLMQNIEFTLISLLGSIVVFLVVELVRFNRITFIGQYLAHTLAKFQDKKDLKGPLNVSYIYLIVGATIPIVYDYILFGAEHASVIRYMGIIALGLGDSMASIIGQSFGSYKWKGSDKSVQGSIAFVVATFSSFVALDYALTEYAGEIYVPVGNWENLLVSTLVCAVLEGTSNLNDNFFVPILLPLQYELLNRCFP</sequence>
<keyword evidence="7" id="KW-0256">Endoplasmic reticulum</keyword>
<dbReference type="AlphaFoldDB" id="A3LUE3"/>
<dbReference type="EMBL" id="CP000498">
    <property type="protein sequence ID" value="ABN66574.2"/>
    <property type="molecule type" value="Genomic_DNA"/>
</dbReference>
<keyword evidence="8 10" id="KW-1133">Transmembrane helix</keyword>
<evidence type="ECO:0000256" key="4">
    <source>
        <dbReference type="ARBA" id="ARBA00022679"/>
    </source>
</evidence>
<dbReference type="GeneID" id="4838829"/>
<evidence type="ECO:0000256" key="9">
    <source>
        <dbReference type="ARBA" id="ARBA00023136"/>
    </source>
</evidence>
<feature type="transmembrane region" description="Helical" evidence="10">
    <location>
        <begin position="451"/>
        <end position="474"/>
    </location>
</feature>
<accession>A3LUE3</accession>
<dbReference type="GO" id="GO:0004168">
    <property type="term" value="F:dolichol kinase activity"/>
    <property type="evidence" value="ECO:0007669"/>
    <property type="project" value="UniProtKB-EC"/>
</dbReference>
<feature type="transmembrane region" description="Helical" evidence="10">
    <location>
        <begin position="62"/>
        <end position="82"/>
    </location>
</feature>
<dbReference type="HOGENOM" id="CLU_031307_0_0_1"/>
<reference evidence="11 12" key="1">
    <citation type="journal article" date="2007" name="Nat. Biotechnol.">
        <title>Genome sequence of the lignocellulose-bioconverting and xylose-fermenting yeast Pichia stipitis.</title>
        <authorList>
            <person name="Jeffries T.W."/>
            <person name="Grigoriev I.V."/>
            <person name="Grimwood J."/>
            <person name="Laplaza J.M."/>
            <person name="Aerts A."/>
            <person name="Salamov A."/>
            <person name="Schmutz J."/>
            <person name="Lindquist E."/>
            <person name="Dehal P."/>
            <person name="Shapiro H."/>
            <person name="Jin Y.S."/>
            <person name="Passoth V."/>
            <person name="Richardson P.M."/>
        </authorList>
    </citation>
    <scope>NUCLEOTIDE SEQUENCE [LARGE SCALE GENOMIC DNA]</scope>
    <source>
        <strain evidence="12">ATCC 58785 / CBS 6054 / NBRC 10063 / NRRL Y-11545</strain>
    </source>
</reference>
<dbReference type="Proteomes" id="UP000002258">
    <property type="component" value="Chromosome 4"/>
</dbReference>
<feature type="transmembrane region" description="Helical" evidence="10">
    <location>
        <begin position="486"/>
        <end position="507"/>
    </location>
</feature>
<dbReference type="GO" id="GO:0043048">
    <property type="term" value="P:dolichyl monophosphate biosynthetic process"/>
    <property type="evidence" value="ECO:0007669"/>
    <property type="project" value="TreeGrafter"/>
</dbReference>
<keyword evidence="12" id="KW-1185">Reference proteome</keyword>
<comment type="similarity">
    <text evidence="2">Belongs to the polyprenol kinase family.</text>
</comment>
<dbReference type="FunCoup" id="A3LUE3">
    <property type="interactions" value="98"/>
</dbReference>
<keyword evidence="6 11" id="KW-0418">Kinase</keyword>
<dbReference type="OrthoDB" id="377083at2759"/>
<dbReference type="GO" id="GO:0005789">
    <property type="term" value="C:endoplasmic reticulum membrane"/>
    <property type="evidence" value="ECO:0007669"/>
    <property type="project" value="UniProtKB-SubCell"/>
</dbReference>
<dbReference type="EC" id="2.7.1.108" evidence="3"/>
<evidence type="ECO:0000256" key="6">
    <source>
        <dbReference type="ARBA" id="ARBA00022777"/>
    </source>
</evidence>
<dbReference type="OMA" id="KNWENTF"/>
<gene>
    <name evidence="11" type="primary">SEC59</name>
    <name evidence="11" type="ORF">PICST_58284</name>
</gene>
<evidence type="ECO:0000256" key="8">
    <source>
        <dbReference type="ARBA" id="ARBA00022989"/>
    </source>
</evidence>
<dbReference type="PANTHER" id="PTHR13205">
    <property type="entry name" value="TRANSMEMBRANE PROTEIN 15-RELATED"/>
    <property type="match status" value="1"/>
</dbReference>
<dbReference type="InParanoid" id="A3LUE3"/>
<feature type="transmembrane region" description="Helical" evidence="10">
    <location>
        <begin position="322"/>
        <end position="342"/>
    </location>
</feature>
<evidence type="ECO:0000256" key="3">
    <source>
        <dbReference type="ARBA" id="ARBA00012132"/>
    </source>
</evidence>
<dbReference type="STRING" id="322104.A3LUE3"/>
<feature type="transmembrane region" description="Helical" evidence="10">
    <location>
        <begin position="125"/>
        <end position="142"/>
    </location>
</feature>
<evidence type="ECO:0000256" key="5">
    <source>
        <dbReference type="ARBA" id="ARBA00022692"/>
    </source>
</evidence>
<evidence type="ECO:0000313" key="11">
    <source>
        <dbReference type="EMBL" id="ABN66574.2"/>
    </source>
</evidence>
<dbReference type="PANTHER" id="PTHR13205:SF15">
    <property type="entry name" value="DOLICHOL KINASE"/>
    <property type="match status" value="1"/>
</dbReference>
<keyword evidence="4 11" id="KW-0808">Transferase</keyword>
<feature type="transmembrane region" description="Helical" evidence="10">
    <location>
        <begin position="375"/>
        <end position="395"/>
    </location>
</feature>
<feature type="transmembrane region" description="Helical" evidence="10">
    <location>
        <begin position="249"/>
        <end position="272"/>
    </location>
</feature>
<evidence type="ECO:0000256" key="2">
    <source>
        <dbReference type="ARBA" id="ARBA00010794"/>
    </source>
</evidence>
<evidence type="ECO:0000256" key="10">
    <source>
        <dbReference type="SAM" id="Phobius"/>
    </source>
</evidence>
<feature type="transmembrane region" description="Helical" evidence="10">
    <location>
        <begin position="426"/>
        <end position="444"/>
    </location>
</feature>
<dbReference type="RefSeq" id="XP_001384603.2">
    <property type="nucleotide sequence ID" value="XM_001384566.1"/>
</dbReference>
<dbReference type="eggNOG" id="KOG2468">
    <property type="taxonomic scope" value="Eukaryota"/>
</dbReference>
<dbReference type="InterPro" id="IPR032974">
    <property type="entry name" value="Polypren_kinase"/>
</dbReference>
<feature type="transmembrane region" description="Helical" evidence="10">
    <location>
        <begin position="94"/>
        <end position="113"/>
    </location>
</feature>
<evidence type="ECO:0000256" key="1">
    <source>
        <dbReference type="ARBA" id="ARBA00004477"/>
    </source>
</evidence>
<keyword evidence="9 10" id="KW-0472">Membrane</keyword>
<evidence type="ECO:0000313" key="12">
    <source>
        <dbReference type="Proteomes" id="UP000002258"/>
    </source>
</evidence>
<organism evidence="11 12">
    <name type="scientific">Scheffersomyces stipitis (strain ATCC 58785 / CBS 6054 / NBRC 10063 / NRRL Y-11545)</name>
    <name type="common">Yeast</name>
    <name type="synonym">Pichia stipitis</name>
    <dbReference type="NCBI Taxonomy" id="322104"/>
    <lineage>
        <taxon>Eukaryota</taxon>
        <taxon>Fungi</taxon>
        <taxon>Dikarya</taxon>
        <taxon>Ascomycota</taxon>
        <taxon>Saccharomycotina</taxon>
        <taxon>Pichiomycetes</taxon>
        <taxon>Debaryomycetaceae</taxon>
        <taxon>Scheffersomyces</taxon>
    </lineage>
</organism>
<dbReference type="KEGG" id="pic:PICST_58284"/>
<protein>
    <recommendedName>
        <fullName evidence="3">dolichol kinase</fullName>
        <ecNumber evidence="3">2.7.1.108</ecNumber>
    </recommendedName>
</protein>
<proteinExistence type="inferred from homology"/>
<keyword evidence="5 10" id="KW-0812">Transmembrane</keyword>
<feature type="transmembrane region" description="Helical" evidence="10">
    <location>
        <begin position="279"/>
        <end position="302"/>
    </location>
</feature>
<feature type="non-terminal residue" evidence="11">
    <location>
        <position position="1"/>
    </location>
</feature>
<comment type="subcellular location">
    <subcellularLocation>
        <location evidence="1">Endoplasmic reticulum membrane</location>
        <topology evidence="1">Multi-pass membrane protein</topology>
    </subcellularLocation>
</comment>
<evidence type="ECO:0000256" key="7">
    <source>
        <dbReference type="ARBA" id="ARBA00022824"/>
    </source>
</evidence>